<protein>
    <submittedName>
        <fullName evidence="1">Uncharacterized protein</fullName>
    </submittedName>
</protein>
<comment type="caution">
    <text evidence="1">The sequence shown here is derived from an EMBL/GenBank/DDBJ whole genome shotgun (WGS) entry which is preliminary data.</text>
</comment>
<dbReference type="AlphaFoldDB" id="A0A4R1BFJ8"/>
<sequence>MSDSTLRLRAYSPGRYNILIVEPASGGLRAVYAETGYDLERSKPVEERWMYENAIGRHEFAEVRPPRSVPASGLREYVERELRD</sequence>
<organism evidence="1 2">
    <name type="scientific">Rubrobacter taiwanensis</name>
    <dbReference type="NCBI Taxonomy" id="185139"/>
    <lineage>
        <taxon>Bacteria</taxon>
        <taxon>Bacillati</taxon>
        <taxon>Actinomycetota</taxon>
        <taxon>Rubrobacteria</taxon>
        <taxon>Rubrobacterales</taxon>
        <taxon>Rubrobacteraceae</taxon>
        <taxon>Rubrobacter</taxon>
    </lineage>
</organism>
<evidence type="ECO:0000313" key="2">
    <source>
        <dbReference type="Proteomes" id="UP000295244"/>
    </source>
</evidence>
<gene>
    <name evidence="1" type="ORF">E0L93_11595</name>
</gene>
<dbReference type="OrthoDB" id="5244374at2"/>
<reference evidence="1 2" key="1">
    <citation type="submission" date="2019-03" db="EMBL/GenBank/DDBJ databases">
        <title>Whole genome sequence of a novel Rubrobacter taiwanensis strain, isolated from Yellowstone National Park.</title>
        <authorList>
            <person name="Freed S."/>
            <person name="Ramaley R.F."/>
            <person name="Kyndt J.A."/>
        </authorList>
    </citation>
    <scope>NUCLEOTIDE SEQUENCE [LARGE SCALE GENOMIC DNA]</scope>
    <source>
        <strain evidence="1 2">Yellowstone</strain>
    </source>
</reference>
<name>A0A4R1BFJ8_9ACTN</name>
<dbReference type="Proteomes" id="UP000295244">
    <property type="component" value="Unassembled WGS sequence"/>
</dbReference>
<evidence type="ECO:0000313" key="1">
    <source>
        <dbReference type="EMBL" id="TCJ15894.1"/>
    </source>
</evidence>
<accession>A0A4R1BFJ8</accession>
<proteinExistence type="predicted"/>
<dbReference type="RefSeq" id="WP_132692088.1">
    <property type="nucleotide sequence ID" value="NZ_SKBU01000020.1"/>
</dbReference>
<dbReference type="EMBL" id="SKBU01000020">
    <property type="protein sequence ID" value="TCJ15894.1"/>
    <property type="molecule type" value="Genomic_DNA"/>
</dbReference>
<keyword evidence="2" id="KW-1185">Reference proteome</keyword>